<dbReference type="RefSeq" id="WP_104519639.1">
    <property type="nucleotide sequence ID" value="NZ_NHRY01000154.1"/>
</dbReference>
<dbReference type="PANTHER" id="PTHR33678">
    <property type="entry name" value="BLL1576 PROTEIN"/>
    <property type="match status" value="1"/>
</dbReference>
<reference evidence="4 5" key="1">
    <citation type="journal article" date="2018" name="Arch. Microbiol.">
        <title>New insights into the metabolic potential of the phototrophic purple bacterium Rhodopila globiformis DSM 161(T) from its draft genome sequence and evidence for a vanadium-dependent nitrogenase.</title>
        <authorList>
            <person name="Imhoff J.F."/>
            <person name="Rahn T."/>
            <person name="Kunzel S."/>
            <person name="Neulinger S.C."/>
        </authorList>
    </citation>
    <scope>NUCLEOTIDE SEQUENCE [LARGE SCALE GENOMIC DNA]</scope>
    <source>
        <strain evidence="4 5">DSM 161</strain>
    </source>
</reference>
<organism evidence="4 5">
    <name type="scientific">Rhodopila globiformis</name>
    <name type="common">Rhodopseudomonas globiformis</name>
    <dbReference type="NCBI Taxonomy" id="1071"/>
    <lineage>
        <taxon>Bacteria</taxon>
        <taxon>Pseudomonadati</taxon>
        <taxon>Pseudomonadota</taxon>
        <taxon>Alphaproteobacteria</taxon>
        <taxon>Acetobacterales</taxon>
        <taxon>Acetobacteraceae</taxon>
        <taxon>Rhodopila</taxon>
    </lineage>
</organism>
<evidence type="ECO:0000313" key="4">
    <source>
        <dbReference type="EMBL" id="PPQ33107.1"/>
    </source>
</evidence>
<keyword evidence="1" id="KW-0175">Coiled coil</keyword>
<evidence type="ECO:0000259" key="3">
    <source>
        <dbReference type="Pfam" id="PF03050"/>
    </source>
</evidence>
<evidence type="ECO:0000256" key="1">
    <source>
        <dbReference type="SAM" id="Coils"/>
    </source>
</evidence>
<sequence length="539" mass="60107">MPAPAAPSSLSRCELEAEVAALREENAALKQLIAALRDENARLKGLKARPAIKPSGMEDATTPKRHAKPGRRRGKVVPRVAVETQVLRIEVPPGSQFKGYETYQVQELEIRARVVRYRRERWLTPDGRTIVAPLPEGTRGHFGPALRRWVLMQYHQGQVTVERLLAQLQAIGINISKREVMRLLIERQDAFLSENQEVLQAGLAAADWISADDTGARHRGANAVCTQIGNDNFAWFGTTGSKSRQNFLELLRAGHTDYVVNDAALEYMREHGLSGPVVRRLAGHAQRQFADQAAWQRHLQQLGLTALTVTPNPVQVATEGALWGAVAAHGFLNEAVIVSDDAGQFNVGDHALCWIHAERLVHKLETFTEQQRAAQQQVRGLSRLTALLGISPLRGLIWWFYADLKAYQAKPTARRRSELPARFDRIFERRTGFASLDRLLRRLHANKAELLKVLDHPEIPLHTNGSENDIRCQVTKRHVSGGTRTDVGRDCRDAFLGLGKTCRKLGISFWNYLGARLGVPGAPDVPRLAKLIRCRGQPA</sequence>
<dbReference type="InterPro" id="IPR052344">
    <property type="entry name" value="Transposase-related"/>
</dbReference>
<dbReference type="EMBL" id="NHRY01000154">
    <property type="protein sequence ID" value="PPQ33107.1"/>
    <property type="molecule type" value="Genomic_DNA"/>
</dbReference>
<dbReference type="Pfam" id="PF03050">
    <property type="entry name" value="DDE_Tnp_IS66"/>
    <property type="match status" value="2"/>
</dbReference>
<feature type="domain" description="Transposase IS66 central" evidence="3">
    <location>
        <begin position="349"/>
        <end position="488"/>
    </location>
</feature>
<gene>
    <name evidence="4" type="ORF">CCS01_14935</name>
</gene>
<name>A0A2S6NET4_RHOGL</name>
<dbReference type="OrthoDB" id="7242801at2"/>
<comment type="caution">
    <text evidence="4">The sequence shown here is derived from an EMBL/GenBank/DDBJ whole genome shotgun (WGS) entry which is preliminary data.</text>
</comment>
<dbReference type="AlphaFoldDB" id="A0A2S6NET4"/>
<protein>
    <recommendedName>
        <fullName evidence="3">Transposase IS66 central domain-containing protein</fullName>
    </recommendedName>
</protein>
<feature type="region of interest" description="Disordered" evidence="2">
    <location>
        <begin position="53"/>
        <end position="75"/>
    </location>
</feature>
<feature type="compositionally biased region" description="Basic residues" evidence="2">
    <location>
        <begin position="63"/>
        <end position="75"/>
    </location>
</feature>
<accession>A0A2S6NET4</accession>
<feature type="domain" description="Transposase IS66 central" evidence="3">
    <location>
        <begin position="140"/>
        <end position="269"/>
    </location>
</feature>
<evidence type="ECO:0000256" key="2">
    <source>
        <dbReference type="SAM" id="MobiDB-lite"/>
    </source>
</evidence>
<dbReference type="Proteomes" id="UP000239724">
    <property type="component" value="Unassembled WGS sequence"/>
</dbReference>
<feature type="coiled-coil region" evidence="1">
    <location>
        <begin position="19"/>
        <end position="49"/>
    </location>
</feature>
<evidence type="ECO:0000313" key="5">
    <source>
        <dbReference type="Proteomes" id="UP000239724"/>
    </source>
</evidence>
<keyword evidence="5" id="KW-1185">Reference proteome</keyword>
<dbReference type="InterPro" id="IPR004291">
    <property type="entry name" value="Transposase_IS66_central"/>
</dbReference>
<proteinExistence type="predicted"/>